<dbReference type="PANTHER" id="PTHR43046">
    <property type="entry name" value="GDP-MANNOSE MANNOSYL HYDROLASE"/>
    <property type="match status" value="1"/>
</dbReference>
<protein>
    <submittedName>
        <fullName evidence="4">NUDIX hydrolase</fullName>
    </submittedName>
</protein>
<dbReference type="InterPro" id="IPR015797">
    <property type="entry name" value="NUDIX_hydrolase-like_dom_sf"/>
</dbReference>
<keyword evidence="5" id="KW-1185">Reference proteome</keyword>
<accession>A0A8U0HSA3</accession>
<dbReference type="Pfam" id="PF00293">
    <property type="entry name" value="NUDIX"/>
    <property type="match status" value="1"/>
</dbReference>
<comment type="cofactor">
    <cofactor evidence="1">
        <name>Mg(2+)</name>
        <dbReference type="ChEBI" id="CHEBI:18420"/>
    </cofactor>
</comment>
<evidence type="ECO:0000259" key="3">
    <source>
        <dbReference type="PROSITE" id="PS51462"/>
    </source>
</evidence>
<dbReference type="PROSITE" id="PS00893">
    <property type="entry name" value="NUDIX_BOX"/>
    <property type="match status" value="1"/>
</dbReference>
<dbReference type="GO" id="GO:0016787">
    <property type="term" value="F:hydrolase activity"/>
    <property type="evidence" value="ECO:0007669"/>
    <property type="project" value="UniProtKB-KW"/>
</dbReference>
<dbReference type="InterPro" id="IPR020084">
    <property type="entry name" value="NUDIX_hydrolase_CS"/>
</dbReference>
<evidence type="ECO:0000313" key="5">
    <source>
        <dbReference type="Proteomes" id="UP000830729"/>
    </source>
</evidence>
<keyword evidence="2 4" id="KW-0378">Hydrolase</keyword>
<dbReference type="RefSeq" id="WP_248649809.1">
    <property type="nucleotide sequence ID" value="NZ_CP096659.1"/>
</dbReference>
<dbReference type="InterPro" id="IPR020476">
    <property type="entry name" value="Nudix_hydrolase"/>
</dbReference>
<proteinExistence type="predicted"/>
<dbReference type="Proteomes" id="UP000830729">
    <property type="component" value="Chromosome"/>
</dbReference>
<dbReference type="PROSITE" id="PS51462">
    <property type="entry name" value="NUDIX"/>
    <property type="match status" value="1"/>
</dbReference>
<dbReference type="PRINTS" id="PR00502">
    <property type="entry name" value="NUDIXFAMILY"/>
</dbReference>
<dbReference type="CDD" id="cd02883">
    <property type="entry name" value="NUDIX_Hydrolase"/>
    <property type="match status" value="1"/>
</dbReference>
<reference evidence="4 5" key="1">
    <citation type="submission" date="2022-04" db="EMBL/GenBank/DDBJ databases">
        <title>Diverse halophilic archaea isolated from saline environments.</title>
        <authorList>
            <person name="Cui H.-L."/>
        </authorList>
    </citation>
    <scope>NUCLEOTIDE SEQUENCE [LARGE SCALE GENOMIC DNA]</scope>
    <source>
        <strain evidence="4 5">XZYJT49</strain>
    </source>
</reference>
<dbReference type="PANTHER" id="PTHR43046:SF14">
    <property type="entry name" value="MUTT_NUDIX FAMILY PROTEIN"/>
    <property type="match status" value="1"/>
</dbReference>
<dbReference type="KEGG" id="halx:M0R89_14565"/>
<feature type="domain" description="Nudix hydrolase" evidence="3">
    <location>
        <begin position="31"/>
        <end position="184"/>
    </location>
</feature>
<organism evidence="4 5">
    <name type="scientific">Halorussus limi</name>
    <dbReference type="NCBI Taxonomy" id="2938695"/>
    <lineage>
        <taxon>Archaea</taxon>
        <taxon>Methanobacteriati</taxon>
        <taxon>Methanobacteriota</taxon>
        <taxon>Stenosarchaea group</taxon>
        <taxon>Halobacteria</taxon>
        <taxon>Halobacteriales</taxon>
        <taxon>Haladaptataceae</taxon>
        <taxon>Halorussus</taxon>
    </lineage>
</organism>
<name>A0A8U0HSA3_9EURY</name>
<dbReference type="AlphaFoldDB" id="A0A8U0HSA3"/>
<dbReference type="EMBL" id="CP096659">
    <property type="protein sequence ID" value="UPV73757.1"/>
    <property type="molecule type" value="Genomic_DNA"/>
</dbReference>
<gene>
    <name evidence="4" type="ORF">M0R89_14565</name>
</gene>
<dbReference type="Gene3D" id="3.90.79.10">
    <property type="entry name" value="Nucleoside Triphosphate Pyrophosphohydrolase"/>
    <property type="match status" value="1"/>
</dbReference>
<dbReference type="GeneID" id="72186446"/>
<dbReference type="InterPro" id="IPR000086">
    <property type="entry name" value="NUDIX_hydrolase_dom"/>
</dbReference>
<dbReference type="SUPFAM" id="SSF55811">
    <property type="entry name" value="Nudix"/>
    <property type="match status" value="1"/>
</dbReference>
<sequence>MTFPDDLPRSEETILLDPDAFDTVRQNVEAGFDRWVGAVVRDGTGRVVLVRNRWSVGWVLPGGDPEPGESLREAVVREVREETGLDATVERPLEVVEQTFTADEAIADWTAASDEATADGSTASDETATAATAVSGSFVVFEARTDDPTLGEDLGRDDDEIADAAWFHSVPAECEHRSLVARHF</sequence>
<evidence type="ECO:0000256" key="1">
    <source>
        <dbReference type="ARBA" id="ARBA00001946"/>
    </source>
</evidence>
<evidence type="ECO:0000256" key="2">
    <source>
        <dbReference type="ARBA" id="ARBA00022801"/>
    </source>
</evidence>
<evidence type="ECO:0000313" key="4">
    <source>
        <dbReference type="EMBL" id="UPV73757.1"/>
    </source>
</evidence>